<evidence type="ECO:0000313" key="3">
    <source>
        <dbReference type="Proteomes" id="UP000516173"/>
    </source>
</evidence>
<evidence type="ECO:0000259" key="1">
    <source>
        <dbReference type="Pfam" id="PF12146"/>
    </source>
</evidence>
<keyword evidence="3" id="KW-1185">Reference proteome</keyword>
<dbReference type="InterPro" id="IPR029058">
    <property type="entry name" value="AB_hydrolase_fold"/>
</dbReference>
<dbReference type="SUPFAM" id="SSF53474">
    <property type="entry name" value="alpha/beta-Hydrolases"/>
    <property type="match status" value="1"/>
</dbReference>
<feature type="domain" description="Serine aminopeptidase S33" evidence="1">
    <location>
        <begin position="20"/>
        <end position="130"/>
    </location>
</feature>
<gene>
    <name evidence="2" type="ORF">NWFMUON74_36610</name>
</gene>
<dbReference type="Proteomes" id="UP000516173">
    <property type="component" value="Chromosome"/>
</dbReference>
<dbReference type="GeneID" id="80348184"/>
<name>A0A7G1KPW0_9NOCA</name>
<proteinExistence type="predicted"/>
<dbReference type="Pfam" id="PF12146">
    <property type="entry name" value="Hydrolase_4"/>
    <property type="match status" value="1"/>
</dbReference>
<organism evidence="2 3">
    <name type="scientific">Nocardia wallacei</name>
    <dbReference type="NCBI Taxonomy" id="480035"/>
    <lineage>
        <taxon>Bacteria</taxon>
        <taxon>Bacillati</taxon>
        <taxon>Actinomycetota</taxon>
        <taxon>Actinomycetes</taxon>
        <taxon>Mycobacteriales</taxon>
        <taxon>Nocardiaceae</taxon>
        <taxon>Nocardia</taxon>
    </lineage>
</organism>
<dbReference type="InterPro" id="IPR051044">
    <property type="entry name" value="MAG_DAG_Lipase"/>
</dbReference>
<dbReference type="InterPro" id="IPR022742">
    <property type="entry name" value="Hydrolase_4"/>
</dbReference>
<dbReference type="AlphaFoldDB" id="A0A7G1KPW0"/>
<accession>A0A7G1KPW0</accession>
<dbReference type="Gene3D" id="3.40.50.1820">
    <property type="entry name" value="alpha/beta hydrolase"/>
    <property type="match status" value="2"/>
</dbReference>
<dbReference type="PANTHER" id="PTHR11614">
    <property type="entry name" value="PHOSPHOLIPASE-RELATED"/>
    <property type="match status" value="1"/>
</dbReference>
<dbReference type="EMBL" id="AP023396">
    <property type="protein sequence ID" value="BCK55889.1"/>
    <property type="molecule type" value="Genomic_DNA"/>
</dbReference>
<protein>
    <recommendedName>
        <fullName evidence="1">Serine aminopeptidase S33 domain-containing protein</fullName>
    </recommendedName>
</protein>
<dbReference type="RefSeq" id="WP_187683059.1">
    <property type="nucleotide sequence ID" value="NZ_AP023396.1"/>
</dbReference>
<reference evidence="2 3" key="1">
    <citation type="submission" date="2020-08" db="EMBL/GenBank/DDBJ databases">
        <title>Genome Sequencing of Nocardia wallacei strain FMUON74 and assembly.</title>
        <authorList>
            <person name="Toyokawa M."/>
            <person name="Uesaka K."/>
        </authorList>
    </citation>
    <scope>NUCLEOTIDE SEQUENCE [LARGE SCALE GENOMIC DNA]</scope>
    <source>
        <strain evidence="2 3">FMUON74</strain>
    </source>
</reference>
<evidence type="ECO:0000313" key="2">
    <source>
        <dbReference type="EMBL" id="BCK55889.1"/>
    </source>
</evidence>
<sequence length="232" mass="25273">MPFFDGVNGRVHYRRWPAARPRLVLVFLHGLGQQSADYHRFARAMNRHDIDVWGIDHAGHGLSEGETDGHAPVEDLAVDALTLVERARREHGGLPLVLMGHSLGAGTALIAMRSGSATVSAVDAVVLIGTPPQAEAWRIPSPPVPTLALHGCDDRRAPVESIRRWATGEALVDLVEFPDAGHDLLHEPVRRQVARTIVEFMERRARAAWPPGQQEGDSAASMVRSIVSAIAR</sequence>
<dbReference type="KEGG" id="nwl:NWFMUON74_36610"/>